<protein>
    <recommendedName>
        <fullName evidence="4">DUF368 domain-containing protein</fullName>
    </recommendedName>
</protein>
<feature type="non-terminal residue" evidence="2">
    <location>
        <position position="1"/>
    </location>
</feature>
<accession>A0ABT7PTZ2</accession>
<feature type="transmembrane region" description="Helical" evidence="1">
    <location>
        <begin position="20"/>
        <end position="40"/>
    </location>
</feature>
<feature type="transmembrane region" description="Helical" evidence="1">
    <location>
        <begin position="76"/>
        <end position="97"/>
    </location>
</feature>
<reference evidence="2 3" key="1">
    <citation type="submission" date="2023-06" db="EMBL/GenBank/DDBJ databases">
        <title>Roseiconus lacunae JC819 isolated from Gulf of Mannar region, Tamil Nadu.</title>
        <authorList>
            <person name="Pk S."/>
            <person name="Ch S."/>
            <person name="Ch V.R."/>
        </authorList>
    </citation>
    <scope>NUCLEOTIDE SEQUENCE [LARGE SCALE GENOMIC DNA]</scope>
    <source>
        <strain evidence="2 3">JC819</strain>
    </source>
</reference>
<evidence type="ECO:0000256" key="1">
    <source>
        <dbReference type="SAM" id="Phobius"/>
    </source>
</evidence>
<keyword evidence="1" id="KW-0472">Membrane</keyword>
<evidence type="ECO:0008006" key="4">
    <source>
        <dbReference type="Google" id="ProtNLM"/>
    </source>
</evidence>
<gene>
    <name evidence="2" type="ORF">QTN89_29400</name>
</gene>
<feature type="transmembrane region" description="Helical" evidence="1">
    <location>
        <begin position="47"/>
        <end position="64"/>
    </location>
</feature>
<evidence type="ECO:0000313" key="3">
    <source>
        <dbReference type="Proteomes" id="UP001239462"/>
    </source>
</evidence>
<comment type="caution">
    <text evidence="2">The sequence shown here is derived from an EMBL/GenBank/DDBJ whole genome shotgun (WGS) entry which is preliminary data.</text>
</comment>
<name>A0ABT7PTZ2_9BACT</name>
<keyword evidence="1" id="KW-0812">Transmembrane</keyword>
<dbReference type="RefSeq" id="WP_289167725.1">
    <property type="nucleotide sequence ID" value="NZ_JASZZN010000228.1"/>
</dbReference>
<keyword evidence="3" id="KW-1185">Reference proteome</keyword>
<keyword evidence="1" id="KW-1133">Transmembrane helix</keyword>
<evidence type="ECO:0000313" key="2">
    <source>
        <dbReference type="EMBL" id="MDM4019606.1"/>
    </source>
</evidence>
<organism evidence="2 3">
    <name type="scientific">Roseiconus lacunae</name>
    <dbReference type="NCBI Taxonomy" id="2605694"/>
    <lineage>
        <taxon>Bacteria</taxon>
        <taxon>Pseudomonadati</taxon>
        <taxon>Planctomycetota</taxon>
        <taxon>Planctomycetia</taxon>
        <taxon>Pirellulales</taxon>
        <taxon>Pirellulaceae</taxon>
        <taxon>Roseiconus</taxon>
    </lineage>
</organism>
<sequence>FLADSMPGNHMPDAFDHLNSSIPIFVGLMTISFAFLFAIAMSERYSLVAPLFAGPVIGFLGWAVTENFQDPNWFHFVAIGIIGMLVSVLVTLVLAILPREATEP</sequence>
<proteinExistence type="predicted"/>
<dbReference type="Proteomes" id="UP001239462">
    <property type="component" value="Unassembled WGS sequence"/>
</dbReference>
<dbReference type="EMBL" id="JASZZN010000228">
    <property type="protein sequence ID" value="MDM4019606.1"/>
    <property type="molecule type" value="Genomic_DNA"/>
</dbReference>